<evidence type="ECO:0000313" key="2">
    <source>
        <dbReference type="Proteomes" id="UP000052015"/>
    </source>
</evidence>
<dbReference type="EMBL" id="LKHP01000001">
    <property type="protein sequence ID" value="KRQ87882.1"/>
    <property type="molecule type" value="Genomic_DNA"/>
</dbReference>
<evidence type="ECO:0000313" key="1">
    <source>
        <dbReference type="EMBL" id="KRQ87882.1"/>
    </source>
</evidence>
<dbReference type="AlphaFoldDB" id="A0A0R3JXT9"/>
<accession>A0A0R3JXT9</accession>
<reference evidence="1 2" key="1">
    <citation type="submission" date="2015-09" db="EMBL/GenBank/DDBJ databases">
        <title>Draft genome sequence of a Caloramator mitchellensis, a moderate thermophile from the Great Artesian Basin of Australia.</title>
        <authorList>
            <person name="Patel B.K."/>
        </authorList>
    </citation>
    <scope>NUCLEOTIDE SEQUENCE [LARGE SCALE GENOMIC DNA]</scope>
    <source>
        <strain evidence="1 2">VF08</strain>
    </source>
</reference>
<dbReference type="STRING" id="908809.ABG79_00047"/>
<gene>
    <name evidence="1" type="ORF">ABG79_00047</name>
</gene>
<sequence length="336" mass="39306">MLSFFRGGPKLVVFGSRNISSLNEFLVDNFKGVITDLDNALEISDENSTIVFITEPGKRFAHYDDIKSIILLPVSSDEFFSGMFNTIGNNLILDCHIAPGILIMRTLGDCEKVIQSVQETYGGEIYPLHESLDRGTFNDTVICFTDKPIDKKNKLSDLNEKTLLVKINYHELNRKIRNQALRFLNEGLVGVDWNEINIRIYDRYSKYKLHYDRLCIILDNFDIGLVLGETWTKDYPRFMMSVLVYQVRLFTLMYPVEIKRILLGLEYLDDGERIVDLDLIFKNKKVDWPEAKDKNTKGYDRWQLGLKYRREILEKLDEDSIKKLYRIEDEIRKSRV</sequence>
<proteinExistence type="predicted"/>
<keyword evidence="2" id="KW-1185">Reference proteome</keyword>
<dbReference type="OrthoDB" id="2383at2"/>
<name>A0A0R3JXT9_CALMK</name>
<dbReference type="Proteomes" id="UP000052015">
    <property type="component" value="Unassembled WGS sequence"/>
</dbReference>
<comment type="caution">
    <text evidence="1">The sequence shown here is derived from an EMBL/GenBank/DDBJ whole genome shotgun (WGS) entry which is preliminary data.</text>
</comment>
<protein>
    <submittedName>
        <fullName evidence="1">Uncharacterized protein</fullName>
    </submittedName>
</protein>
<organism evidence="1 2">
    <name type="scientific">Caloramator mitchellensis</name>
    <dbReference type="NCBI Taxonomy" id="908809"/>
    <lineage>
        <taxon>Bacteria</taxon>
        <taxon>Bacillati</taxon>
        <taxon>Bacillota</taxon>
        <taxon>Clostridia</taxon>
        <taxon>Eubacteriales</taxon>
        <taxon>Clostridiaceae</taxon>
        <taxon>Caloramator</taxon>
    </lineage>
</organism>
<dbReference type="RefSeq" id="WP_057975895.1">
    <property type="nucleotide sequence ID" value="NZ_LKHP01000001.1"/>
</dbReference>